<dbReference type="AlphaFoldDB" id="A0A0C3LRW8"/>
<sequence length="99" mass="10519">MPYQPASKYFPRPDPFKIYAQNARMTNVGRMPPAFDLGAGGGGWNPYGQCGHHPVCSCPIQQRNDGDQMGMAAMIAASNLVGPGMQVVQASGMTGCLIM</sequence>
<evidence type="ECO:0000313" key="2">
    <source>
        <dbReference type="Proteomes" id="UP000054248"/>
    </source>
</evidence>
<dbReference type="Proteomes" id="UP000054248">
    <property type="component" value="Unassembled WGS sequence"/>
</dbReference>
<dbReference type="HOGENOM" id="CLU_2322061_0_0_1"/>
<keyword evidence="2" id="KW-1185">Reference proteome</keyword>
<organism evidence="1 2">
    <name type="scientific">Tulasnella calospora MUT 4182</name>
    <dbReference type="NCBI Taxonomy" id="1051891"/>
    <lineage>
        <taxon>Eukaryota</taxon>
        <taxon>Fungi</taxon>
        <taxon>Dikarya</taxon>
        <taxon>Basidiomycota</taxon>
        <taxon>Agaricomycotina</taxon>
        <taxon>Agaricomycetes</taxon>
        <taxon>Cantharellales</taxon>
        <taxon>Tulasnellaceae</taxon>
        <taxon>Tulasnella</taxon>
    </lineage>
</organism>
<reference evidence="2" key="2">
    <citation type="submission" date="2015-01" db="EMBL/GenBank/DDBJ databases">
        <title>Evolutionary Origins and Diversification of the Mycorrhizal Mutualists.</title>
        <authorList>
            <consortium name="DOE Joint Genome Institute"/>
            <consortium name="Mycorrhizal Genomics Consortium"/>
            <person name="Kohler A."/>
            <person name="Kuo A."/>
            <person name="Nagy L.G."/>
            <person name="Floudas D."/>
            <person name="Copeland A."/>
            <person name="Barry K.W."/>
            <person name="Cichocki N."/>
            <person name="Veneault-Fourrey C."/>
            <person name="LaButti K."/>
            <person name="Lindquist E.A."/>
            <person name="Lipzen A."/>
            <person name="Lundell T."/>
            <person name="Morin E."/>
            <person name="Murat C."/>
            <person name="Riley R."/>
            <person name="Ohm R."/>
            <person name="Sun H."/>
            <person name="Tunlid A."/>
            <person name="Henrissat B."/>
            <person name="Grigoriev I.V."/>
            <person name="Hibbett D.S."/>
            <person name="Martin F."/>
        </authorList>
    </citation>
    <scope>NUCLEOTIDE SEQUENCE [LARGE SCALE GENOMIC DNA]</scope>
    <source>
        <strain evidence="2">MUT 4182</strain>
    </source>
</reference>
<proteinExistence type="predicted"/>
<reference evidence="1 2" key="1">
    <citation type="submission" date="2014-04" db="EMBL/GenBank/DDBJ databases">
        <authorList>
            <consortium name="DOE Joint Genome Institute"/>
            <person name="Kuo A."/>
            <person name="Girlanda M."/>
            <person name="Perotto S."/>
            <person name="Kohler A."/>
            <person name="Nagy L.G."/>
            <person name="Floudas D."/>
            <person name="Copeland A."/>
            <person name="Barry K.W."/>
            <person name="Cichocki N."/>
            <person name="Veneault-Fourrey C."/>
            <person name="LaButti K."/>
            <person name="Lindquist E.A."/>
            <person name="Lipzen A."/>
            <person name="Lundell T."/>
            <person name="Morin E."/>
            <person name="Murat C."/>
            <person name="Sun H."/>
            <person name="Tunlid A."/>
            <person name="Henrissat B."/>
            <person name="Grigoriev I.V."/>
            <person name="Hibbett D.S."/>
            <person name="Martin F."/>
            <person name="Nordberg H.P."/>
            <person name="Cantor M.N."/>
            <person name="Hua S.X."/>
        </authorList>
    </citation>
    <scope>NUCLEOTIDE SEQUENCE [LARGE SCALE GENOMIC DNA]</scope>
    <source>
        <strain evidence="1 2">MUT 4182</strain>
    </source>
</reference>
<gene>
    <name evidence="1" type="ORF">M407DRAFT_244555</name>
</gene>
<dbReference type="EMBL" id="KN823067">
    <property type="protein sequence ID" value="KIO24162.1"/>
    <property type="molecule type" value="Genomic_DNA"/>
</dbReference>
<evidence type="ECO:0000313" key="1">
    <source>
        <dbReference type="EMBL" id="KIO24162.1"/>
    </source>
</evidence>
<accession>A0A0C3LRW8</accession>
<name>A0A0C3LRW8_9AGAM</name>
<protein>
    <submittedName>
        <fullName evidence="1">Uncharacterized protein</fullName>
    </submittedName>
</protein>